<evidence type="ECO:0008006" key="4">
    <source>
        <dbReference type="Google" id="ProtNLM"/>
    </source>
</evidence>
<organism evidence="2 3">
    <name type="scientific">Cellulophaga baltica 18</name>
    <dbReference type="NCBI Taxonomy" id="1348584"/>
    <lineage>
        <taxon>Bacteria</taxon>
        <taxon>Pseudomonadati</taxon>
        <taxon>Bacteroidota</taxon>
        <taxon>Flavobacteriia</taxon>
        <taxon>Flavobacteriales</taxon>
        <taxon>Flavobacteriaceae</taxon>
        <taxon>Cellulophaga</taxon>
    </lineage>
</organism>
<proteinExistence type="predicted"/>
<gene>
    <name evidence="2" type="ORF">M666_04175</name>
</gene>
<dbReference type="Proteomes" id="UP000030786">
    <property type="component" value="Chromosome"/>
</dbReference>
<name>A0AAU8RB33_9FLAO</name>
<dbReference type="AlphaFoldDB" id="A0AAU8RB33"/>
<dbReference type="RefSeq" id="WP_029447635.1">
    <property type="nucleotide sequence ID" value="NZ_CP009976.1"/>
</dbReference>
<dbReference type="GeneID" id="78059929"/>
<feature type="region of interest" description="Disordered" evidence="1">
    <location>
        <begin position="360"/>
        <end position="380"/>
    </location>
</feature>
<evidence type="ECO:0000313" key="2">
    <source>
        <dbReference type="EMBL" id="AIZ40836.1"/>
    </source>
</evidence>
<dbReference type="EMBL" id="CP009976">
    <property type="protein sequence ID" value="AIZ40836.1"/>
    <property type="molecule type" value="Genomic_DNA"/>
</dbReference>
<protein>
    <recommendedName>
        <fullName evidence="4">Lipoprotein</fullName>
    </recommendedName>
</protein>
<evidence type="ECO:0000313" key="3">
    <source>
        <dbReference type="Proteomes" id="UP000030786"/>
    </source>
</evidence>
<dbReference type="KEGG" id="cbat:M666_04175"/>
<evidence type="ECO:0000256" key="1">
    <source>
        <dbReference type="SAM" id="MobiDB-lite"/>
    </source>
</evidence>
<reference evidence="2 3" key="1">
    <citation type="journal article" date="2014" name="Environ. Microbiol.">
        <title>Contrasting genomic patterns and infection strategies of two co-existing Bacteroidetes podovirus genera.</title>
        <authorList>
            <person name="Holmfeldt K."/>
            <person name="Howard-Varona C."/>
            <person name="Solonenko N."/>
            <person name="Sullivan M.B."/>
        </authorList>
    </citation>
    <scope>NUCLEOTIDE SEQUENCE [LARGE SCALE GENOMIC DNA]</scope>
    <source>
        <strain evidence="2 3">18</strain>
    </source>
</reference>
<sequence length="380" mass="42278">MKNSNVLIGFLLLFLSLLNTSCRKEESVFEGATPQDRLVVGSNAYTLLTRTALHDGSYDNIIDQASCISMKLPVDVVVNGVAIEVLSIEDLDLISDVFSLDPDDDDVLEIVYPATVVFADYSEAIVSNAAELEVYRNACGDENSIDDDIECIDIKYPIGISLFNTITEVLSANTVKNDHELLDFLDDLTDNHVVNIDFPIQVLLKDGSELEVNTMEQLEAVIESSKDSCDEEDTNVEDTECDDCSEEEVATIWSTCDAWEVDKLFILGISKKDEYEGFSFNFKADGSVEVNTSTSETYTGSWATTKLTLFTYLEITLPELSDINGTWTIIDLAIFHNDEARSKIELLSGLRSLRFKEECVPTGESENNNREDDDSDDDDD</sequence>
<accession>A0AAU8RB33</accession>
<feature type="compositionally biased region" description="Acidic residues" evidence="1">
    <location>
        <begin position="371"/>
        <end position="380"/>
    </location>
</feature>